<dbReference type="EMBL" id="JBDIME010000047">
    <property type="protein sequence ID" value="MEN2793406.1"/>
    <property type="molecule type" value="Genomic_DNA"/>
</dbReference>
<dbReference type="Proteomes" id="UP001419910">
    <property type="component" value="Unassembled WGS sequence"/>
</dbReference>
<evidence type="ECO:0000313" key="2">
    <source>
        <dbReference type="Proteomes" id="UP001419910"/>
    </source>
</evidence>
<dbReference type="RefSeq" id="WP_343892373.1">
    <property type="nucleotide sequence ID" value="NZ_BAAAEH010000058.1"/>
</dbReference>
<comment type="caution">
    <text evidence="1">The sequence shown here is derived from an EMBL/GenBank/DDBJ whole genome shotgun (WGS) entry which is preliminary data.</text>
</comment>
<accession>A0ABU9YC91</accession>
<organism evidence="1 2">
    <name type="scientific">Sphingomonas oligophenolica</name>
    <dbReference type="NCBI Taxonomy" id="301154"/>
    <lineage>
        <taxon>Bacteria</taxon>
        <taxon>Pseudomonadati</taxon>
        <taxon>Pseudomonadota</taxon>
        <taxon>Alphaproteobacteria</taxon>
        <taxon>Sphingomonadales</taxon>
        <taxon>Sphingomonadaceae</taxon>
        <taxon>Sphingomonas</taxon>
    </lineage>
</organism>
<evidence type="ECO:0000313" key="1">
    <source>
        <dbReference type="EMBL" id="MEN2793406.1"/>
    </source>
</evidence>
<sequence length="106" mass="10381">MGLLDGLLGQVAENVDVKNLAAKVGLTPEQIESAITALGRAHGAPGDTVDTAAAATGLSADSLRQIIDHIGGEGALAHFAGLLAAQGGSGILGELSDLASGVFGKH</sequence>
<keyword evidence="2" id="KW-1185">Reference proteome</keyword>
<reference evidence="1 2" key="1">
    <citation type="submission" date="2024-05" db="EMBL/GenBank/DDBJ databases">
        <authorList>
            <person name="Liu Q."/>
            <person name="Xin Y.-H."/>
        </authorList>
    </citation>
    <scope>NUCLEOTIDE SEQUENCE [LARGE SCALE GENOMIC DNA]</scope>
    <source>
        <strain evidence="1 2">CGMCC 1.10181</strain>
    </source>
</reference>
<proteinExistence type="predicted"/>
<evidence type="ECO:0008006" key="3">
    <source>
        <dbReference type="Google" id="ProtNLM"/>
    </source>
</evidence>
<gene>
    <name evidence="1" type="ORF">ABC974_27555</name>
</gene>
<name>A0ABU9YC91_9SPHN</name>
<protein>
    <recommendedName>
        <fullName evidence="3">DUF937 domain-containing protein</fullName>
    </recommendedName>
</protein>